<keyword evidence="3" id="KW-0813">Transport</keyword>
<keyword evidence="4" id="KW-1185">Reference proteome</keyword>
<keyword evidence="3" id="KW-0407">Ion channel</keyword>
<dbReference type="AlphaFoldDB" id="A0A2W7TVL2"/>
<dbReference type="OrthoDB" id="9799090at2"/>
<gene>
    <name evidence="3" type="ORF">DOS84_13025</name>
</gene>
<accession>A0A2W7TVL2</accession>
<evidence type="ECO:0000256" key="1">
    <source>
        <dbReference type="SAM" id="Phobius"/>
    </source>
</evidence>
<evidence type="ECO:0000259" key="2">
    <source>
        <dbReference type="Pfam" id="PF07885"/>
    </source>
</evidence>
<keyword evidence="1" id="KW-0812">Transmembrane</keyword>
<feature type="transmembrane region" description="Helical" evidence="1">
    <location>
        <begin position="92"/>
        <end position="109"/>
    </location>
</feature>
<evidence type="ECO:0000313" key="4">
    <source>
        <dbReference type="Proteomes" id="UP000249177"/>
    </source>
</evidence>
<feature type="transmembrane region" description="Helical" evidence="1">
    <location>
        <begin position="61"/>
        <end position="80"/>
    </location>
</feature>
<feature type="domain" description="Potassium channel" evidence="2">
    <location>
        <begin position="163"/>
        <end position="243"/>
    </location>
</feature>
<proteinExistence type="predicted"/>
<dbReference type="Gene3D" id="1.10.287.70">
    <property type="match status" value="1"/>
</dbReference>
<evidence type="ECO:0000313" key="3">
    <source>
        <dbReference type="EMBL" id="PZX92790.1"/>
    </source>
</evidence>
<protein>
    <submittedName>
        <fullName evidence="3">Two pore domain potassium channel family protein</fullName>
    </submittedName>
</protein>
<comment type="caution">
    <text evidence="3">The sequence shown here is derived from an EMBL/GenBank/DDBJ whole genome shotgun (WGS) entry which is preliminary data.</text>
</comment>
<name>A0A2W7TVL2_9FLAO</name>
<keyword evidence="1" id="KW-0472">Membrane</keyword>
<dbReference type="InterPro" id="IPR013099">
    <property type="entry name" value="K_chnl_dom"/>
</dbReference>
<dbReference type="EMBL" id="QKXH01000008">
    <property type="protein sequence ID" value="PZX92790.1"/>
    <property type="molecule type" value="Genomic_DNA"/>
</dbReference>
<sequence length="259" mass="30543">MAEKKITTYYLALITFLDILFKGQPKARLKKKLIPAYKNNSLNIMRIWKNKKYNDFGTERFIRLFLAISQFIFPGLLVRHVSGKYGLLSRKLYVELYVIIKILIPILIFKLDLTSNAFMTAIIFYLMIETVLYLATLIYLSNEFAEPVSYRRSLTFLFLNFIEIVLYFAVIYSYFNNHYSNFLNKKFVTHTDAIYFSFVTSSTLGYGDYFPTSILAKRFIIFQIILFFIFVGLFLNFFASRIQNPTYYNAGLSKNKKQQ</sequence>
<dbReference type="Proteomes" id="UP000249177">
    <property type="component" value="Unassembled WGS sequence"/>
</dbReference>
<feature type="transmembrane region" description="Helical" evidence="1">
    <location>
        <begin position="219"/>
        <end position="239"/>
    </location>
</feature>
<dbReference type="RefSeq" id="WP_111410555.1">
    <property type="nucleotide sequence ID" value="NZ_QKXH01000008.1"/>
</dbReference>
<reference evidence="3 4" key="1">
    <citation type="submission" date="2018-06" db="EMBL/GenBank/DDBJ databases">
        <title>Flavobacterium sp IMCC34762, genome.</title>
        <authorList>
            <person name="Joung Y."/>
            <person name="Cho J."/>
            <person name="Song J."/>
        </authorList>
    </citation>
    <scope>NUCLEOTIDE SEQUENCE [LARGE SCALE GENOMIC DNA]</scope>
    <source>
        <strain evidence="3 4">IMCC34762</strain>
    </source>
</reference>
<dbReference type="Pfam" id="PF07885">
    <property type="entry name" value="Ion_trans_2"/>
    <property type="match status" value="1"/>
</dbReference>
<dbReference type="GO" id="GO:0034220">
    <property type="term" value="P:monoatomic ion transmembrane transport"/>
    <property type="evidence" value="ECO:0007669"/>
    <property type="project" value="UniProtKB-KW"/>
</dbReference>
<feature type="transmembrane region" description="Helical" evidence="1">
    <location>
        <begin position="121"/>
        <end position="141"/>
    </location>
</feature>
<organism evidence="3 4">
    <name type="scientific">Flavobacterium aquariorum</name>
    <dbReference type="NCBI Taxonomy" id="2217670"/>
    <lineage>
        <taxon>Bacteria</taxon>
        <taxon>Pseudomonadati</taxon>
        <taxon>Bacteroidota</taxon>
        <taxon>Flavobacteriia</taxon>
        <taxon>Flavobacteriales</taxon>
        <taxon>Flavobacteriaceae</taxon>
        <taxon>Flavobacterium</taxon>
    </lineage>
</organism>
<keyword evidence="1" id="KW-1133">Transmembrane helix</keyword>
<dbReference type="SUPFAM" id="SSF81324">
    <property type="entry name" value="Voltage-gated potassium channels"/>
    <property type="match status" value="1"/>
</dbReference>
<keyword evidence="3" id="KW-0406">Ion transport</keyword>
<feature type="transmembrane region" description="Helical" evidence="1">
    <location>
        <begin position="187"/>
        <end position="207"/>
    </location>
</feature>
<feature type="transmembrane region" description="Helical" evidence="1">
    <location>
        <begin position="153"/>
        <end position="175"/>
    </location>
</feature>